<evidence type="ECO:0000313" key="13">
    <source>
        <dbReference type="EMBL" id="CDZ96381.1"/>
    </source>
</evidence>
<comment type="function">
    <text evidence="1">Golgi membrane protein involved in vesicular trafficking and spindle migration.</text>
</comment>
<name>A0A0F7SE83_PHARH</name>
<feature type="compositionally biased region" description="Acidic residues" evidence="10">
    <location>
        <begin position="295"/>
        <end position="304"/>
    </location>
</feature>
<comment type="subcellular location">
    <subcellularLocation>
        <location evidence="2">Golgi apparatus membrane</location>
        <topology evidence="2">Multi-pass membrane protein</topology>
    </subcellularLocation>
</comment>
<feature type="transmembrane region" description="Helical" evidence="11">
    <location>
        <begin position="198"/>
        <end position="219"/>
    </location>
</feature>
<feature type="transmembrane region" description="Helical" evidence="11">
    <location>
        <begin position="240"/>
        <end position="261"/>
    </location>
</feature>
<keyword evidence="6 11" id="KW-0812">Transmembrane</keyword>
<dbReference type="PANTHER" id="PTHR47549">
    <property type="entry name" value="GOLGI APPARATUS MEMBRANE PROTEIN TVP38-RELATED"/>
    <property type="match status" value="1"/>
</dbReference>
<reference evidence="13" key="1">
    <citation type="submission" date="2014-08" db="EMBL/GenBank/DDBJ databases">
        <authorList>
            <person name="Sharma Rahul"/>
            <person name="Thines Marco"/>
        </authorList>
    </citation>
    <scope>NUCLEOTIDE SEQUENCE</scope>
</reference>
<keyword evidence="8" id="KW-0333">Golgi apparatus</keyword>
<dbReference type="GO" id="GO:0016192">
    <property type="term" value="P:vesicle-mediated transport"/>
    <property type="evidence" value="ECO:0007669"/>
    <property type="project" value="TreeGrafter"/>
</dbReference>
<evidence type="ECO:0000256" key="8">
    <source>
        <dbReference type="ARBA" id="ARBA00023034"/>
    </source>
</evidence>
<dbReference type="Pfam" id="PF09335">
    <property type="entry name" value="VTT_dom"/>
    <property type="match status" value="1"/>
</dbReference>
<feature type="transmembrane region" description="Helical" evidence="11">
    <location>
        <begin position="81"/>
        <end position="102"/>
    </location>
</feature>
<dbReference type="InterPro" id="IPR032816">
    <property type="entry name" value="VTT_dom"/>
</dbReference>
<dbReference type="InterPro" id="IPR051076">
    <property type="entry name" value="Golgi_membrane_TVP38/TMEM64"/>
</dbReference>
<evidence type="ECO:0000256" key="9">
    <source>
        <dbReference type="ARBA" id="ARBA00023136"/>
    </source>
</evidence>
<feature type="region of interest" description="Disordered" evidence="10">
    <location>
        <begin position="295"/>
        <end position="357"/>
    </location>
</feature>
<evidence type="ECO:0000256" key="6">
    <source>
        <dbReference type="ARBA" id="ARBA00022692"/>
    </source>
</evidence>
<evidence type="ECO:0000256" key="5">
    <source>
        <dbReference type="ARBA" id="ARBA00020673"/>
    </source>
</evidence>
<protein>
    <recommendedName>
        <fullName evidence="4">Golgi apparatus membrane protein TVP38</fullName>
    </recommendedName>
    <alternativeName>
        <fullName evidence="5">Golgi apparatus membrane protein tvp38</fullName>
    </alternativeName>
</protein>
<evidence type="ECO:0000259" key="12">
    <source>
        <dbReference type="Pfam" id="PF09335"/>
    </source>
</evidence>
<evidence type="ECO:0000256" key="2">
    <source>
        <dbReference type="ARBA" id="ARBA00004653"/>
    </source>
</evidence>
<keyword evidence="9 11" id="KW-0472">Membrane</keyword>
<evidence type="ECO:0000256" key="1">
    <source>
        <dbReference type="ARBA" id="ARBA00002978"/>
    </source>
</evidence>
<evidence type="ECO:0000256" key="3">
    <source>
        <dbReference type="ARBA" id="ARBA00008640"/>
    </source>
</evidence>
<dbReference type="GO" id="GO:0000139">
    <property type="term" value="C:Golgi membrane"/>
    <property type="evidence" value="ECO:0007669"/>
    <property type="project" value="UniProtKB-SubCell"/>
</dbReference>
<sequence length="357" mass="38829">MPIPNIRTVYADYVVPSFEEGVRYLRSAPDRYRKLSTPAKFFAWSLVLFHVVLITAIVQIGPKAIGDFFTTLAENLKALGFLGYVIVGTFIVIASIPPFFGFSSALTFAGFTYGFFRAIPVAFVSTVIGSSIAFLAYQYLLKNQFKGIVGSQKVSGGKWEAFQLVVKSRSLPLLCALRWCPLPFALSNAFYGTLEVSYSHFLIATLGMLPRTMMIIFVGSRLDGLADSKERQKMDGASRALNIFSVVLAMCVSAGTGWWIYNQVLAHLPAHSVSLSPSLTPSPLSLERPLAEPLEGDAYSDSESDLGPGFERDLEAGRGRGRGTDVPARSDYPTAGEVLIDATPSASAGIGTERYRD</sequence>
<evidence type="ECO:0000256" key="10">
    <source>
        <dbReference type="SAM" id="MobiDB-lite"/>
    </source>
</evidence>
<evidence type="ECO:0000256" key="11">
    <source>
        <dbReference type="SAM" id="Phobius"/>
    </source>
</evidence>
<evidence type="ECO:0000256" key="4">
    <source>
        <dbReference type="ARBA" id="ARBA00013533"/>
    </source>
</evidence>
<proteinExistence type="inferred from homology"/>
<dbReference type="GO" id="GO:0000022">
    <property type="term" value="P:mitotic spindle elongation"/>
    <property type="evidence" value="ECO:0007669"/>
    <property type="project" value="TreeGrafter"/>
</dbReference>
<dbReference type="EMBL" id="LN483143">
    <property type="protein sequence ID" value="CDZ96381.1"/>
    <property type="molecule type" value="Genomic_DNA"/>
</dbReference>
<feature type="transmembrane region" description="Helical" evidence="11">
    <location>
        <begin position="114"/>
        <end position="137"/>
    </location>
</feature>
<dbReference type="PANTHER" id="PTHR47549:SF1">
    <property type="entry name" value="GOLGI APPARATUS MEMBRANE PROTEIN TVP38"/>
    <property type="match status" value="1"/>
</dbReference>
<comment type="similarity">
    <text evidence="3">Belongs to the TVP38/TMEM64 family.</text>
</comment>
<feature type="transmembrane region" description="Helical" evidence="11">
    <location>
        <begin position="41"/>
        <end position="61"/>
    </location>
</feature>
<accession>A0A0F7SE83</accession>
<dbReference type="AlphaFoldDB" id="A0A0F7SE83"/>
<feature type="domain" description="VTT" evidence="12">
    <location>
        <begin position="104"/>
        <end position="220"/>
    </location>
</feature>
<evidence type="ECO:0000256" key="7">
    <source>
        <dbReference type="ARBA" id="ARBA00022989"/>
    </source>
</evidence>
<organism evidence="13">
    <name type="scientific">Phaffia rhodozyma</name>
    <name type="common">Yeast</name>
    <name type="synonym">Xanthophyllomyces dendrorhous</name>
    <dbReference type="NCBI Taxonomy" id="264483"/>
    <lineage>
        <taxon>Eukaryota</taxon>
        <taxon>Fungi</taxon>
        <taxon>Dikarya</taxon>
        <taxon>Basidiomycota</taxon>
        <taxon>Agaricomycotina</taxon>
        <taxon>Tremellomycetes</taxon>
        <taxon>Cystofilobasidiales</taxon>
        <taxon>Mrakiaceae</taxon>
        <taxon>Phaffia</taxon>
    </lineage>
</organism>
<keyword evidence="7 11" id="KW-1133">Transmembrane helix</keyword>